<gene>
    <name evidence="2" type="ORF">ABB55_07305</name>
</gene>
<dbReference type="RefSeq" id="WP_054358222.1">
    <property type="nucleotide sequence ID" value="NZ_LJYW01000001.1"/>
</dbReference>
<dbReference type="OrthoDB" id="7923950at2"/>
<dbReference type="InterPro" id="IPR035220">
    <property type="entry name" value="DUF5330"/>
</dbReference>
<evidence type="ECO:0000313" key="3">
    <source>
        <dbReference type="Proteomes" id="UP000048984"/>
    </source>
</evidence>
<protein>
    <submittedName>
        <fullName evidence="2">Uncharacterized protein</fullName>
    </submittedName>
</protein>
<proteinExistence type="predicted"/>
<sequence length="131" mass="13815">MGFLIRTAIVVTIGIMLIPADPAELARTGKASEVSTIGTLVFMKTAWDDARGFCDRNAEACTTAGQFGDLFQAKARTGAKWIYGFLGPSSPTPAAARPFPAVDATATGSLPPPRPVPRRKPTDLQPHFAAS</sequence>
<keyword evidence="3" id="KW-1185">Reference proteome</keyword>
<name>A0A0P6VNV6_9HYPH</name>
<accession>A0A0P6VNV6</accession>
<evidence type="ECO:0000256" key="1">
    <source>
        <dbReference type="SAM" id="MobiDB-lite"/>
    </source>
</evidence>
<dbReference type="EMBL" id="LJYW01000001">
    <property type="protein sequence ID" value="KPL52059.1"/>
    <property type="molecule type" value="Genomic_DNA"/>
</dbReference>
<reference evidence="2 3" key="1">
    <citation type="submission" date="2015-09" db="EMBL/GenBank/DDBJ databases">
        <authorList>
            <person name="Jackson K.R."/>
            <person name="Lunt B.L."/>
            <person name="Fisher J.N.B."/>
            <person name="Gardner A.V."/>
            <person name="Bailey M.E."/>
            <person name="Deus L.M."/>
            <person name="Earl A.S."/>
            <person name="Gibby P.D."/>
            <person name="Hartmann K.A."/>
            <person name="Liu J.E."/>
            <person name="Manci A.M."/>
            <person name="Nielsen D.A."/>
            <person name="Solomon M.B."/>
            <person name="Breakwell D.P."/>
            <person name="Burnett S.H."/>
            <person name="Grose J.H."/>
        </authorList>
    </citation>
    <scope>NUCLEOTIDE SEQUENCE [LARGE SCALE GENOMIC DNA]</scope>
    <source>
        <strain evidence="2 3">16</strain>
    </source>
</reference>
<dbReference type="AlphaFoldDB" id="A0A0P6VNV6"/>
<feature type="region of interest" description="Disordered" evidence="1">
    <location>
        <begin position="96"/>
        <end position="131"/>
    </location>
</feature>
<dbReference type="Pfam" id="PF17264">
    <property type="entry name" value="DUF5330"/>
    <property type="match status" value="1"/>
</dbReference>
<comment type="caution">
    <text evidence="2">The sequence shown here is derived from an EMBL/GenBank/DDBJ whole genome shotgun (WGS) entry which is preliminary data.</text>
</comment>
<dbReference type="Proteomes" id="UP000048984">
    <property type="component" value="Unassembled WGS sequence"/>
</dbReference>
<evidence type="ECO:0000313" key="2">
    <source>
        <dbReference type="EMBL" id="KPL52059.1"/>
    </source>
</evidence>
<reference evidence="2 3" key="2">
    <citation type="submission" date="2015-10" db="EMBL/GenBank/DDBJ databases">
        <title>Draft Genome Sequence of Prosthecomicrobium hirschii ATCC 27832.</title>
        <authorList>
            <person name="Daniel J."/>
            <person name="Givan S.A."/>
            <person name="Brun Y.V."/>
            <person name="Brown P.J."/>
        </authorList>
    </citation>
    <scope>NUCLEOTIDE SEQUENCE [LARGE SCALE GENOMIC DNA]</scope>
    <source>
        <strain evidence="2 3">16</strain>
    </source>
</reference>
<organism evidence="2 3">
    <name type="scientific">Prosthecodimorpha hirschii</name>
    <dbReference type="NCBI Taxonomy" id="665126"/>
    <lineage>
        <taxon>Bacteria</taxon>
        <taxon>Pseudomonadati</taxon>
        <taxon>Pseudomonadota</taxon>
        <taxon>Alphaproteobacteria</taxon>
        <taxon>Hyphomicrobiales</taxon>
        <taxon>Ancalomicrobiaceae</taxon>
        <taxon>Prosthecodimorpha</taxon>
    </lineage>
</organism>